<name>A0ABW6KC13_9BACI</name>
<comment type="caution">
    <text evidence="1">The sequence shown here is derived from an EMBL/GenBank/DDBJ whole genome shotgun (WGS) entry which is preliminary data.</text>
</comment>
<proteinExistence type="predicted"/>
<sequence length="167" mass="19783">MDKWKLHLDYPQIDFVKIDKFAKTHPDSFHLVETDPNHTYYVSEDSLHFQQQVKTLQLRSFEITQDRFLRLVEQMKRYHYQIHTITFTHPVSKQVSDTIVALLELDYDEALLALLKGANQDVDSITFKHEGVEYRVTRFAEVEVVSEEPCQIANLLQRDPLMIWLGY</sequence>
<dbReference type="Proteomes" id="UP001601059">
    <property type="component" value="Unassembled WGS sequence"/>
</dbReference>
<reference evidence="1 2" key="1">
    <citation type="submission" date="2024-08" db="EMBL/GenBank/DDBJ databases">
        <title>Two novel Cytobacillus novel species.</title>
        <authorList>
            <person name="Liu G."/>
        </authorList>
    </citation>
    <scope>NUCLEOTIDE SEQUENCE [LARGE SCALE GENOMIC DNA]</scope>
    <source>
        <strain evidence="1 2">FJAT-54145</strain>
    </source>
</reference>
<gene>
    <name evidence="1" type="ORF">ACFYKX_11005</name>
</gene>
<accession>A0ABW6KC13</accession>
<evidence type="ECO:0000313" key="1">
    <source>
        <dbReference type="EMBL" id="MFE8701122.1"/>
    </source>
</evidence>
<keyword evidence="2" id="KW-1185">Reference proteome</keyword>
<dbReference type="RefSeq" id="WP_389360960.1">
    <property type="nucleotide sequence ID" value="NZ_JBIACK010000004.1"/>
</dbReference>
<protein>
    <submittedName>
        <fullName evidence="1">Uncharacterized protein</fullName>
    </submittedName>
</protein>
<evidence type="ECO:0000313" key="2">
    <source>
        <dbReference type="Proteomes" id="UP001601059"/>
    </source>
</evidence>
<dbReference type="EMBL" id="JBIACK010000004">
    <property type="protein sequence ID" value="MFE8701122.1"/>
    <property type="molecule type" value="Genomic_DNA"/>
</dbReference>
<organism evidence="1 2">
    <name type="scientific">Cytobacillus spartinae</name>
    <dbReference type="NCBI Taxonomy" id="3299023"/>
    <lineage>
        <taxon>Bacteria</taxon>
        <taxon>Bacillati</taxon>
        <taxon>Bacillota</taxon>
        <taxon>Bacilli</taxon>
        <taxon>Bacillales</taxon>
        <taxon>Bacillaceae</taxon>
        <taxon>Cytobacillus</taxon>
    </lineage>
</organism>